<protein>
    <submittedName>
        <fullName evidence="2">Uncharacterized protein</fullName>
    </submittedName>
</protein>
<gene>
    <name evidence="2" type="ORF">KSB_40980</name>
</gene>
<keyword evidence="3" id="KW-1185">Reference proteome</keyword>
<comment type="caution">
    <text evidence="2">The sequence shown here is derived from an EMBL/GenBank/DDBJ whole genome shotgun (WGS) entry which is preliminary data.</text>
</comment>
<reference evidence="2 3" key="1">
    <citation type="journal article" date="2021" name="Int. J. Syst. Evol. Microbiol.">
        <title>Reticulibacter mediterranei gen. nov., sp. nov., within the new family Reticulibacteraceae fam. nov., and Ktedonospora formicarum gen. nov., sp. nov., Ktedonobacter robiniae sp. nov., Dictyobacter formicarum sp. nov. and Dictyobacter arantiisoli sp. nov., belonging to the class Ktedonobacteria.</title>
        <authorList>
            <person name="Yabe S."/>
            <person name="Zheng Y."/>
            <person name="Wang C.M."/>
            <person name="Sakai Y."/>
            <person name="Abe K."/>
            <person name="Yokota A."/>
            <person name="Donadio S."/>
            <person name="Cavaletti L."/>
            <person name="Monciardini P."/>
        </authorList>
    </citation>
    <scope>NUCLEOTIDE SEQUENCE [LARGE SCALE GENOMIC DNA]</scope>
    <source>
        <strain evidence="2 3">SOSP1-30</strain>
    </source>
</reference>
<feature type="compositionally biased region" description="Basic and acidic residues" evidence="1">
    <location>
        <begin position="25"/>
        <end position="43"/>
    </location>
</feature>
<sequence length="43" mass="5060">MKPLLSDTKNYEKAKAHEVPSTLFVEDKKGREQTNNDSFRRYS</sequence>
<dbReference type="EMBL" id="BNJG01000001">
    <property type="protein sequence ID" value="GHO55623.1"/>
    <property type="molecule type" value="Genomic_DNA"/>
</dbReference>
<evidence type="ECO:0000313" key="3">
    <source>
        <dbReference type="Proteomes" id="UP000654345"/>
    </source>
</evidence>
<evidence type="ECO:0000256" key="1">
    <source>
        <dbReference type="SAM" id="MobiDB-lite"/>
    </source>
</evidence>
<accession>A0ABQ3USE3</accession>
<feature type="region of interest" description="Disordered" evidence="1">
    <location>
        <begin position="22"/>
        <end position="43"/>
    </location>
</feature>
<organism evidence="2 3">
    <name type="scientific">Ktedonobacter robiniae</name>
    <dbReference type="NCBI Taxonomy" id="2778365"/>
    <lineage>
        <taxon>Bacteria</taxon>
        <taxon>Bacillati</taxon>
        <taxon>Chloroflexota</taxon>
        <taxon>Ktedonobacteria</taxon>
        <taxon>Ktedonobacterales</taxon>
        <taxon>Ktedonobacteraceae</taxon>
        <taxon>Ktedonobacter</taxon>
    </lineage>
</organism>
<dbReference type="Proteomes" id="UP000654345">
    <property type="component" value="Unassembled WGS sequence"/>
</dbReference>
<evidence type="ECO:0000313" key="2">
    <source>
        <dbReference type="EMBL" id="GHO55623.1"/>
    </source>
</evidence>
<proteinExistence type="predicted"/>
<name>A0ABQ3USE3_9CHLR</name>